<dbReference type="EMBL" id="WLZY01000002">
    <property type="protein sequence ID" value="NDL56898.1"/>
    <property type="molecule type" value="Genomic_DNA"/>
</dbReference>
<dbReference type="Proteomes" id="UP000460435">
    <property type="component" value="Unassembled WGS sequence"/>
</dbReference>
<feature type="domain" description="Lipoyl-binding" evidence="10">
    <location>
        <begin position="107"/>
        <end position="183"/>
    </location>
</feature>
<dbReference type="PRINTS" id="PR01071">
    <property type="entry name" value="ACOABIOTINCC"/>
</dbReference>
<protein>
    <recommendedName>
        <fullName evidence="2 8">Biotin carboxyl carrier protein of acetyl-CoA carboxylase</fullName>
    </recommendedName>
</protein>
<dbReference type="InterPro" id="IPR001882">
    <property type="entry name" value="Biotin_BS"/>
</dbReference>
<comment type="function">
    <text evidence="8">This protein is a component of the acetyl coenzyme A carboxylase complex; first, biotin carboxylase catalyzes the carboxylation of the carrier protein and then the transcarboxylase transfers the carboxyl group to form malonyl-CoA.</text>
</comment>
<name>A0A7K3M369_9ACTN</name>
<comment type="caution">
    <text evidence="11">The sequence shown here is derived from an EMBL/GenBank/DDBJ whole genome shotgun (WGS) entry which is preliminary data.</text>
</comment>
<proteinExistence type="predicted"/>
<feature type="region of interest" description="Disordered" evidence="9">
    <location>
        <begin position="1"/>
        <end position="20"/>
    </location>
</feature>
<dbReference type="SUPFAM" id="SSF51230">
    <property type="entry name" value="Single hybrid motif"/>
    <property type="match status" value="1"/>
</dbReference>
<sequence>MRRRRDQVRSERSDRTDREVHAAGQATLELLASLADRPGRLCVRTRDVTIELDWRASPAEAGLSVAHVAAPQTATQALTPPSHPLEGAESGAGEPAAAPAVDADDRQYHVCAPSVGTFYQSPEPGAAPFVSVGNTVTAGQQVGIVEVMKLMIPVEVERAGRVIDVLVDDGHAVEHGQRLVALAPLDD</sequence>
<dbReference type="PROSITE" id="PS00188">
    <property type="entry name" value="BIOTIN"/>
    <property type="match status" value="1"/>
</dbReference>
<feature type="region of interest" description="Disordered" evidence="9">
    <location>
        <begin position="74"/>
        <end position="101"/>
    </location>
</feature>
<dbReference type="UniPathway" id="UPA00094"/>
<dbReference type="InterPro" id="IPR011053">
    <property type="entry name" value="Single_hybrid_motif"/>
</dbReference>
<dbReference type="InterPro" id="IPR000089">
    <property type="entry name" value="Biotin_lipoyl"/>
</dbReference>
<keyword evidence="6 8" id="KW-0275">Fatty acid biosynthesis</keyword>
<evidence type="ECO:0000256" key="5">
    <source>
        <dbReference type="ARBA" id="ARBA00023098"/>
    </source>
</evidence>
<dbReference type="CDD" id="cd06850">
    <property type="entry name" value="biotinyl_domain"/>
    <property type="match status" value="1"/>
</dbReference>
<dbReference type="PANTHER" id="PTHR45266:SF3">
    <property type="entry name" value="OXALOACETATE DECARBOXYLASE ALPHA CHAIN"/>
    <property type="match status" value="1"/>
</dbReference>
<feature type="compositionally biased region" description="Basic and acidic residues" evidence="9">
    <location>
        <begin position="7"/>
        <end position="20"/>
    </location>
</feature>
<evidence type="ECO:0000256" key="3">
    <source>
        <dbReference type="ARBA" id="ARBA00022516"/>
    </source>
</evidence>
<evidence type="ECO:0000259" key="10">
    <source>
        <dbReference type="PROSITE" id="PS50968"/>
    </source>
</evidence>
<dbReference type="AlphaFoldDB" id="A0A7K3M369"/>
<keyword evidence="7 8" id="KW-0092">Biotin</keyword>
<dbReference type="GO" id="GO:0009317">
    <property type="term" value="C:acetyl-CoA carboxylase complex"/>
    <property type="evidence" value="ECO:0007669"/>
    <property type="project" value="InterPro"/>
</dbReference>
<evidence type="ECO:0000256" key="6">
    <source>
        <dbReference type="ARBA" id="ARBA00023160"/>
    </source>
</evidence>
<evidence type="ECO:0000256" key="4">
    <source>
        <dbReference type="ARBA" id="ARBA00022832"/>
    </source>
</evidence>
<accession>A0A7K3M369</accession>
<comment type="pathway">
    <text evidence="1 8">Lipid metabolism; fatty acid biosynthesis.</text>
</comment>
<keyword evidence="5 8" id="KW-0443">Lipid metabolism</keyword>
<organism evidence="11 12">
    <name type="scientific">Phytoactinopolyspora mesophila</name>
    <dbReference type="NCBI Taxonomy" id="2650750"/>
    <lineage>
        <taxon>Bacteria</taxon>
        <taxon>Bacillati</taxon>
        <taxon>Actinomycetota</taxon>
        <taxon>Actinomycetes</taxon>
        <taxon>Jiangellales</taxon>
        <taxon>Jiangellaceae</taxon>
        <taxon>Phytoactinopolyspora</taxon>
    </lineage>
</organism>
<evidence type="ECO:0000256" key="2">
    <source>
        <dbReference type="ARBA" id="ARBA00017562"/>
    </source>
</evidence>
<evidence type="ECO:0000313" key="12">
    <source>
        <dbReference type="Proteomes" id="UP000460435"/>
    </source>
</evidence>
<dbReference type="InterPro" id="IPR001249">
    <property type="entry name" value="AcCoA_biotinCC"/>
</dbReference>
<dbReference type="GO" id="GO:0006633">
    <property type="term" value="P:fatty acid biosynthetic process"/>
    <property type="evidence" value="ECO:0007669"/>
    <property type="project" value="UniProtKB-UniPathway"/>
</dbReference>
<dbReference type="PROSITE" id="PS50968">
    <property type="entry name" value="BIOTINYL_LIPOYL"/>
    <property type="match status" value="1"/>
</dbReference>
<dbReference type="PANTHER" id="PTHR45266">
    <property type="entry name" value="OXALOACETATE DECARBOXYLASE ALPHA CHAIN"/>
    <property type="match status" value="1"/>
</dbReference>
<keyword evidence="4 8" id="KW-0276">Fatty acid metabolism</keyword>
<dbReference type="InterPro" id="IPR050709">
    <property type="entry name" value="Biotin_Carboxyl_Carrier/Decarb"/>
</dbReference>
<keyword evidence="3 8" id="KW-0444">Lipid biosynthesis</keyword>
<evidence type="ECO:0000256" key="8">
    <source>
        <dbReference type="RuleBase" id="RU364072"/>
    </source>
</evidence>
<reference evidence="11 12" key="1">
    <citation type="submission" date="2019-11" db="EMBL/GenBank/DDBJ databases">
        <authorList>
            <person name="Li X.-J."/>
            <person name="Feng X.-M."/>
        </authorList>
    </citation>
    <scope>NUCLEOTIDE SEQUENCE [LARGE SCALE GENOMIC DNA]</scope>
    <source>
        <strain evidence="11 12">XMNu-373</strain>
    </source>
</reference>
<gene>
    <name evidence="11" type="ORF">F7O44_07415</name>
</gene>
<evidence type="ECO:0000256" key="9">
    <source>
        <dbReference type="SAM" id="MobiDB-lite"/>
    </source>
</evidence>
<dbReference type="Gene3D" id="2.40.50.100">
    <property type="match status" value="1"/>
</dbReference>
<dbReference type="GO" id="GO:0003989">
    <property type="term" value="F:acetyl-CoA carboxylase activity"/>
    <property type="evidence" value="ECO:0007669"/>
    <property type="project" value="InterPro"/>
</dbReference>
<evidence type="ECO:0000256" key="1">
    <source>
        <dbReference type="ARBA" id="ARBA00005194"/>
    </source>
</evidence>
<evidence type="ECO:0000256" key="7">
    <source>
        <dbReference type="ARBA" id="ARBA00023267"/>
    </source>
</evidence>
<keyword evidence="12" id="KW-1185">Reference proteome</keyword>
<evidence type="ECO:0000313" key="11">
    <source>
        <dbReference type="EMBL" id="NDL56898.1"/>
    </source>
</evidence>
<dbReference type="Pfam" id="PF00364">
    <property type="entry name" value="Biotin_lipoyl"/>
    <property type="match status" value="1"/>
</dbReference>